<dbReference type="EMBL" id="UGAB01000001">
    <property type="protein sequence ID" value="STF37163.1"/>
    <property type="molecule type" value="Genomic_DNA"/>
</dbReference>
<gene>
    <name evidence="2" type="ORF">NCTC7928_00001</name>
</gene>
<feature type="compositionally biased region" description="Polar residues" evidence="1">
    <location>
        <begin position="45"/>
        <end position="55"/>
    </location>
</feature>
<organism evidence="2 3">
    <name type="scientific">Escherichia coli</name>
    <dbReference type="NCBI Taxonomy" id="562"/>
    <lineage>
        <taxon>Bacteria</taxon>
        <taxon>Pseudomonadati</taxon>
        <taxon>Pseudomonadota</taxon>
        <taxon>Gammaproteobacteria</taxon>
        <taxon>Enterobacterales</taxon>
        <taxon>Enterobacteriaceae</taxon>
        <taxon>Escherichia</taxon>
    </lineage>
</organism>
<protein>
    <submittedName>
        <fullName evidence="2">Uncharacterized protein</fullName>
    </submittedName>
</protein>
<evidence type="ECO:0000313" key="3">
    <source>
        <dbReference type="Proteomes" id="UP000254877"/>
    </source>
</evidence>
<dbReference type="AlphaFoldDB" id="A0A376L575"/>
<feature type="region of interest" description="Disordered" evidence="1">
    <location>
        <begin position="31"/>
        <end position="55"/>
    </location>
</feature>
<evidence type="ECO:0000256" key="1">
    <source>
        <dbReference type="SAM" id="MobiDB-lite"/>
    </source>
</evidence>
<reference evidence="2 3" key="1">
    <citation type="submission" date="2018-06" db="EMBL/GenBank/DDBJ databases">
        <authorList>
            <consortium name="Pathogen Informatics"/>
            <person name="Doyle S."/>
        </authorList>
    </citation>
    <scope>NUCLEOTIDE SEQUENCE [LARGE SCALE GENOMIC DNA]</scope>
    <source>
        <strain evidence="2 3">NCTC7928</strain>
    </source>
</reference>
<proteinExistence type="predicted"/>
<feature type="region of interest" description="Disordered" evidence="1">
    <location>
        <begin position="1"/>
        <end position="20"/>
    </location>
</feature>
<name>A0A376L575_ECOLX</name>
<evidence type="ECO:0000313" key="2">
    <source>
        <dbReference type="EMBL" id="STF37163.1"/>
    </source>
</evidence>
<accession>A0A376L575</accession>
<dbReference type="Proteomes" id="UP000254877">
    <property type="component" value="Unassembled WGS sequence"/>
</dbReference>
<sequence>MKVPLRKNTPVHGYTSSHGGSRLTFLRHQWKEAMSSPDKNPPRDTYNNGLTCHHS</sequence>